<dbReference type="InterPro" id="IPR036291">
    <property type="entry name" value="NAD(P)-bd_dom_sf"/>
</dbReference>
<evidence type="ECO:0000256" key="2">
    <source>
        <dbReference type="RuleBase" id="RU000363"/>
    </source>
</evidence>
<protein>
    <submittedName>
        <fullName evidence="3">Putative short-chain dehydrogenase</fullName>
    </submittedName>
</protein>
<evidence type="ECO:0000313" key="4">
    <source>
        <dbReference type="Proteomes" id="UP000217507"/>
    </source>
</evidence>
<proteinExistence type="inferred from homology"/>
<organism evidence="3 4">
    <name type="scientific">Trichormus variabilis NIES-23</name>
    <dbReference type="NCBI Taxonomy" id="1973479"/>
    <lineage>
        <taxon>Bacteria</taxon>
        <taxon>Bacillati</taxon>
        <taxon>Cyanobacteriota</taxon>
        <taxon>Cyanophyceae</taxon>
        <taxon>Nostocales</taxon>
        <taxon>Nostocaceae</taxon>
        <taxon>Trichormus</taxon>
    </lineage>
</organism>
<dbReference type="PANTHER" id="PTHR45267:SF2">
    <property type="entry name" value="NADPH-DEPENDENT PTERIN ALDEHYDE REDUCTASE"/>
    <property type="match status" value="1"/>
</dbReference>
<dbReference type="InterPro" id="IPR020904">
    <property type="entry name" value="Sc_DH/Rdtase_CS"/>
</dbReference>
<gene>
    <name evidence="3" type="ORF">NIES23_02760</name>
</gene>
<comment type="similarity">
    <text evidence="1 2">Belongs to the short-chain dehydrogenases/reductases (SDR) family.</text>
</comment>
<dbReference type="GO" id="GO:0005829">
    <property type="term" value="C:cytosol"/>
    <property type="evidence" value="ECO:0007669"/>
    <property type="project" value="TreeGrafter"/>
</dbReference>
<dbReference type="GO" id="GO:0016616">
    <property type="term" value="F:oxidoreductase activity, acting on the CH-OH group of donors, NAD or NADP as acceptor"/>
    <property type="evidence" value="ECO:0007669"/>
    <property type="project" value="TreeGrafter"/>
</dbReference>
<dbReference type="CDD" id="cd05233">
    <property type="entry name" value="SDR_c"/>
    <property type="match status" value="1"/>
</dbReference>
<name>A0A1Z4KEW5_ANAVA</name>
<dbReference type="InterPro" id="IPR002347">
    <property type="entry name" value="SDR_fam"/>
</dbReference>
<reference evidence="3 4" key="1">
    <citation type="submission" date="2017-06" db="EMBL/GenBank/DDBJ databases">
        <title>Genome sequencing of cyanobaciteial culture collection at National Institute for Environmental Studies (NIES).</title>
        <authorList>
            <person name="Hirose Y."/>
            <person name="Shimura Y."/>
            <person name="Fujisawa T."/>
            <person name="Nakamura Y."/>
            <person name="Kawachi M."/>
        </authorList>
    </citation>
    <scope>NUCLEOTIDE SEQUENCE [LARGE SCALE GENOMIC DNA]</scope>
    <source>
        <strain evidence="3 4">NIES-23</strain>
    </source>
</reference>
<dbReference type="PRINTS" id="PR00080">
    <property type="entry name" value="SDRFAMILY"/>
</dbReference>
<dbReference type="EMBL" id="AP018216">
    <property type="protein sequence ID" value="BAY67502.1"/>
    <property type="molecule type" value="Genomic_DNA"/>
</dbReference>
<dbReference type="InterPro" id="IPR053241">
    <property type="entry name" value="NADPH_pterin_aldehyde_rdct"/>
</dbReference>
<dbReference type="PROSITE" id="PS00061">
    <property type="entry name" value="ADH_SHORT"/>
    <property type="match status" value="1"/>
</dbReference>
<sequence>MVKLILITGVSRGLGYALTERFIQEGHTIIGCARSQVTVEKLSHKFGSPHNFVAVDVADEAQVKAWAELILKEYEPPDILINNAAIANQPAPLWEVPSTDFSQLIDINIKGVVHIIRYFIPAMVQKRHGIIINLSSGWGRSTSPLVAPYCASKWAIEGLTRALAQELPAGMAAIPLNPGIIHTDMLDICFGEEAVNYPPISQWVLKAVPFILQLKPTDNGVPLTVPS</sequence>
<dbReference type="Pfam" id="PF00106">
    <property type="entry name" value="adh_short"/>
    <property type="match status" value="1"/>
</dbReference>
<dbReference type="PRINTS" id="PR00081">
    <property type="entry name" value="GDHRDH"/>
</dbReference>
<dbReference type="SUPFAM" id="SSF51735">
    <property type="entry name" value="NAD(P)-binding Rossmann-fold domains"/>
    <property type="match status" value="1"/>
</dbReference>
<dbReference type="PANTHER" id="PTHR45267">
    <property type="match status" value="1"/>
</dbReference>
<dbReference type="Gene3D" id="3.40.50.720">
    <property type="entry name" value="NAD(P)-binding Rossmann-like Domain"/>
    <property type="match status" value="1"/>
</dbReference>
<evidence type="ECO:0000256" key="1">
    <source>
        <dbReference type="ARBA" id="ARBA00006484"/>
    </source>
</evidence>
<accession>A0A1Z4KEW5</accession>
<evidence type="ECO:0000313" key="3">
    <source>
        <dbReference type="EMBL" id="BAY67502.1"/>
    </source>
</evidence>
<dbReference type="AlphaFoldDB" id="A0A1Z4KEW5"/>
<dbReference type="Proteomes" id="UP000217507">
    <property type="component" value="Chromosome"/>
</dbReference>